<dbReference type="AlphaFoldDB" id="A0A835PZF4"/>
<gene>
    <name evidence="2" type="ORF">HPP92_019440</name>
</gene>
<protein>
    <submittedName>
        <fullName evidence="2">Uncharacterized protein</fullName>
    </submittedName>
</protein>
<evidence type="ECO:0000256" key="1">
    <source>
        <dbReference type="SAM" id="SignalP"/>
    </source>
</evidence>
<comment type="caution">
    <text evidence="2">The sequence shown here is derived from an EMBL/GenBank/DDBJ whole genome shotgun (WGS) entry which is preliminary data.</text>
</comment>
<accession>A0A835PZF4</accession>
<dbReference type="EMBL" id="JADCNL010000010">
    <property type="protein sequence ID" value="KAG0463371.1"/>
    <property type="molecule type" value="Genomic_DNA"/>
</dbReference>
<feature type="signal peptide" evidence="1">
    <location>
        <begin position="1"/>
        <end position="20"/>
    </location>
</feature>
<organism evidence="2 3">
    <name type="scientific">Vanilla planifolia</name>
    <name type="common">Vanilla</name>
    <dbReference type="NCBI Taxonomy" id="51239"/>
    <lineage>
        <taxon>Eukaryota</taxon>
        <taxon>Viridiplantae</taxon>
        <taxon>Streptophyta</taxon>
        <taxon>Embryophyta</taxon>
        <taxon>Tracheophyta</taxon>
        <taxon>Spermatophyta</taxon>
        <taxon>Magnoliopsida</taxon>
        <taxon>Liliopsida</taxon>
        <taxon>Asparagales</taxon>
        <taxon>Orchidaceae</taxon>
        <taxon>Vanilloideae</taxon>
        <taxon>Vanilleae</taxon>
        <taxon>Vanilla</taxon>
    </lineage>
</organism>
<proteinExistence type="predicted"/>
<keyword evidence="1" id="KW-0732">Signal</keyword>
<feature type="chain" id="PRO_5032962306" evidence="1">
    <location>
        <begin position="21"/>
        <end position="137"/>
    </location>
</feature>
<dbReference type="OrthoDB" id="266718at2759"/>
<dbReference type="Proteomes" id="UP000636800">
    <property type="component" value="Chromosome 10"/>
</dbReference>
<evidence type="ECO:0000313" key="3">
    <source>
        <dbReference type="Proteomes" id="UP000636800"/>
    </source>
</evidence>
<reference evidence="2 3" key="1">
    <citation type="journal article" date="2020" name="Nat. Food">
        <title>A phased Vanilla planifolia genome enables genetic improvement of flavour and production.</title>
        <authorList>
            <person name="Hasing T."/>
            <person name="Tang H."/>
            <person name="Brym M."/>
            <person name="Khazi F."/>
            <person name="Huang T."/>
            <person name="Chambers A.H."/>
        </authorList>
    </citation>
    <scope>NUCLEOTIDE SEQUENCE [LARGE SCALE GENOMIC DNA]</scope>
    <source>
        <tissue evidence="2">Leaf</tissue>
    </source>
</reference>
<evidence type="ECO:0000313" key="2">
    <source>
        <dbReference type="EMBL" id="KAG0463371.1"/>
    </source>
</evidence>
<dbReference type="PROSITE" id="PS51257">
    <property type="entry name" value="PROKAR_LIPOPROTEIN"/>
    <property type="match status" value="1"/>
</dbReference>
<keyword evidence="3" id="KW-1185">Reference proteome</keyword>
<name>A0A835PZF4_VANPL</name>
<sequence>MKVIALVLYVHLYLQFFVVSLCSCKKAMDTLIMFIAKNSLKCIYFCLSKRRTIPATRFSPKPDSGRIYPKNIRIVPFPTQYTDDEFESIVKAVMSGYCKYMSFYLSTTYFYQNLFWVSDCLFGMKFSVCHTFIFLCL</sequence>